<dbReference type="Proteomes" id="UP001209083">
    <property type="component" value="Chromosome"/>
</dbReference>
<reference evidence="3 4" key="1">
    <citation type="submission" date="2023-05" db="EMBL/GenBank/DDBJ databases">
        <title>Lithophilousrod everest ZFBP1038 complete genpme.</title>
        <authorList>
            <person name="Tian M."/>
        </authorList>
    </citation>
    <scope>NUCLEOTIDE SEQUENCE [LARGE SCALE GENOMIC DNA]</scope>
    <source>
        <strain evidence="3 4">ZFBP1038</strain>
    </source>
</reference>
<dbReference type="SUPFAM" id="SSF55811">
    <property type="entry name" value="Nudix"/>
    <property type="match status" value="1"/>
</dbReference>
<protein>
    <submittedName>
        <fullName evidence="3">NUDIX hydrolase</fullName>
        <ecNumber evidence="3">3.6.-.-</ecNumber>
    </submittedName>
</protein>
<accession>A0ABY8QVY7</accession>
<gene>
    <name evidence="3" type="ORF">LWF01_05310</name>
</gene>
<dbReference type="PANTHER" id="PTHR11839">
    <property type="entry name" value="UDP/ADP-SUGAR PYROPHOSPHATASE"/>
    <property type="match status" value="1"/>
</dbReference>
<evidence type="ECO:0000259" key="2">
    <source>
        <dbReference type="PROSITE" id="PS51462"/>
    </source>
</evidence>
<dbReference type="GO" id="GO:0016787">
    <property type="term" value="F:hydrolase activity"/>
    <property type="evidence" value="ECO:0007669"/>
    <property type="project" value="UniProtKB-KW"/>
</dbReference>
<dbReference type="RefSeq" id="WP_349640003.1">
    <property type="nucleotide sequence ID" value="NZ_CP090958.1"/>
</dbReference>
<feature type="domain" description="Nudix hydrolase" evidence="2">
    <location>
        <begin position="61"/>
        <end position="200"/>
    </location>
</feature>
<proteinExistence type="predicted"/>
<keyword evidence="4" id="KW-1185">Reference proteome</keyword>
<evidence type="ECO:0000313" key="4">
    <source>
        <dbReference type="Proteomes" id="UP001209083"/>
    </source>
</evidence>
<name>A0ABY8QVY7_9MICO</name>
<evidence type="ECO:0000313" key="3">
    <source>
        <dbReference type="EMBL" id="WGW13189.1"/>
    </source>
</evidence>
<dbReference type="InterPro" id="IPR000086">
    <property type="entry name" value="NUDIX_hydrolase_dom"/>
</dbReference>
<dbReference type="InterPro" id="IPR015797">
    <property type="entry name" value="NUDIX_hydrolase-like_dom_sf"/>
</dbReference>
<dbReference type="CDD" id="cd24158">
    <property type="entry name" value="NUDIX_ADPRase_Rv1700"/>
    <property type="match status" value="1"/>
</dbReference>
<dbReference type="EMBL" id="CP090958">
    <property type="protein sequence ID" value="WGW13189.1"/>
    <property type="molecule type" value="Genomic_DNA"/>
</dbReference>
<dbReference type="Gene3D" id="3.90.79.10">
    <property type="entry name" value="Nucleoside Triphosphate Pyrophosphohydrolase"/>
    <property type="match status" value="1"/>
</dbReference>
<sequence length="225" mass="24803">MTSAVTNDETASTADLTPADTYLDVPVHDRTLVHTGYVWDLVDESFTLPGHDGPINREFVDHTGAVAVLAIDDDGQVLLINQYRHPVRMRLWELPAGLLDVDGEPPHIAAARELAEEADLIPGRLDLLTEWFSSPGGSTESMRVYLARDCTAVPEGERHARIDEERDIVVRWVPLQEVVDAVLAGRLRNPGLVIGVLAAAAAKDRNWEPLRPADTPWPGRRSRGQ</sequence>
<organism evidence="3 4">
    <name type="scientific">Saxibacter everestensis</name>
    <dbReference type="NCBI Taxonomy" id="2909229"/>
    <lineage>
        <taxon>Bacteria</taxon>
        <taxon>Bacillati</taxon>
        <taxon>Actinomycetota</taxon>
        <taxon>Actinomycetes</taxon>
        <taxon>Micrococcales</taxon>
        <taxon>Brevibacteriaceae</taxon>
        <taxon>Saxibacter</taxon>
    </lineage>
</organism>
<dbReference type="EC" id="3.6.-.-" evidence="3"/>
<keyword evidence="1 3" id="KW-0378">Hydrolase</keyword>
<evidence type="ECO:0000256" key="1">
    <source>
        <dbReference type="ARBA" id="ARBA00022801"/>
    </source>
</evidence>
<dbReference type="PROSITE" id="PS51462">
    <property type="entry name" value="NUDIX"/>
    <property type="match status" value="1"/>
</dbReference>
<dbReference type="Pfam" id="PF00293">
    <property type="entry name" value="NUDIX"/>
    <property type="match status" value="1"/>
</dbReference>
<dbReference type="PANTHER" id="PTHR11839:SF31">
    <property type="entry name" value="ADP-RIBOSE PYROPHOSPHATASE"/>
    <property type="match status" value="1"/>
</dbReference>